<dbReference type="CDD" id="cd00130">
    <property type="entry name" value="PAS"/>
    <property type="match status" value="2"/>
</dbReference>
<dbReference type="PROSITE" id="PS50109">
    <property type="entry name" value="HIS_KIN"/>
    <property type="match status" value="1"/>
</dbReference>
<dbReference type="Pfam" id="PF13426">
    <property type="entry name" value="PAS_9"/>
    <property type="match status" value="1"/>
</dbReference>
<gene>
    <name evidence="9" type="ORF">EHT87_00735</name>
</gene>
<dbReference type="PROSITE" id="PS50113">
    <property type="entry name" value="PAC"/>
    <property type="match status" value="2"/>
</dbReference>
<reference evidence="9 10" key="1">
    <citation type="submission" date="2018-11" db="EMBL/GenBank/DDBJ databases">
        <authorList>
            <person name="Zhou Z."/>
            <person name="Wang G."/>
        </authorList>
    </citation>
    <scope>NUCLEOTIDE SEQUENCE [LARGE SCALE GENOMIC DNA]</scope>
    <source>
        <strain evidence="9 10">KCTC42998</strain>
    </source>
</reference>
<comment type="catalytic activity">
    <reaction evidence="1">
        <text>ATP + protein L-histidine = ADP + protein N-phospho-L-histidine.</text>
        <dbReference type="EC" id="2.7.13.3"/>
    </reaction>
</comment>
<dbReference type="Proteomes" id="UP000274271">
    <property type="component" value="Unassembled WGS sequence"/>
</dbReference>
<dbReference type="SMART" id="SM00388">
    <property type="entry name" value="HisKA"/>
    <property type="match status" value="1"/>
</dbReference>
<evidence type="ECO:0000313" key="10">
    <source>
        <dbReference type="Proteomes" id="UP000274271"/>
    </source>
</evidence>
<feature type="domain" description="PAS" evidence="7">
    <location>
        <begin position="172"/>
        <end position="243"/>
    </location>
</feature>
<dbReference type="Pfam" id="PF02518">
    <property type="entry name" value="HATPase_c"/>
    <property type="match status" value="1"/>
</dbReference>
<feature type="domain" description="Histidine kinase" evidence="6">
    <location>
        <begin position="461"/>
        <end position="685"/>
    </location>
</feature>
<dbReference type="SMART" id="SM00387">
    <property type="entry name" value="HATPase_c"/>
    <property type="match status" value="1"/>
</dbReference>
<dbReference type="SMART" id="SM00091">
    <property type="entry name" value="PAS"/>
    <property type="match status" value="2"/>
</dbReference>
<dbReference type="EMBL" id="RQJP01000001">
    <property type="protein sequence ID" value="RRB16849.1"/>
    <property type="molecule type" value="Genomic_DNA"/>
</dbReference>
<dbReference type="InterPro" id="IPR000700">
    <property type="entry name" value="PAS-assoc_C"/>
</dbReference>
<evidence type="ECO:0000259" key="6">
    <source>
        <dbReference type="PROSITE" id="PS50109"/>
    </source>
</evidence>
<evidence type="ECO:0000256" key="3">
    <source>
        <dbReference type="ARBA" id="ARBA00022553"/>
    </source>
</evidence>
<dbReference type="PRINTS" id="PR00344">
    <property type="entry name" value="BCTRLSENSOR"/>
</dbReference>
<evidence type="ECO:0000256" key="5">
    <source>
        <dbReference type="ARBA" id="ARBA00022777"/>
    </source>
</evidence>
<dbReference type="SUPFAM" id="SSF55874">
    <property type="entry name" value="ATPase domain of HSP90 chaperone/DNA topoisomerase II/histidine kinase"/>
    <property type="match status" value="1"/>
</dbReference>
<dbReference type="InterPro" id="IPR005467">
    <property type="entry name" value="His_kinase_dom"/>
</dbReference>
<keyword evidence="4" id="KW-0808">Transferase</keyword>
<dbReference type="PANTHER" id="PTHR43304:SF1">
    <property type="entry name" value="PAC DOMAIN-CONTAINING PROTEIN"/>
    <property type="match status" value="1"/>
</dbReference>
<dbReference type="AlphaFoldDB" id="A0A3P1CUA6"/>
<evidence type="ECO:0000256" key="2">
    <source>
        <dbReference type="ARBA" id="ARBA00012438"/>
    </source>
</evidence>
<protein>
    <recommendedName>
        <fullName evidence="2">histidine kinase</fullName>
        <ecNumber evidence="2">2.7.13.3</ecNumber>
    </recommendedName>
</protein>
<dbReference type="PROSITE" id="PS50112">
    <property type="entry name" value="PAS"/>
    <property type="match status" value="2"/>
</dbReference>
<dbReference type="Pfam" id="PF08447">
    <property type="entry name" value="PAS_3"/>
    <property type="match status" value="1"/>
</dbReference>
<proteinExistence type="predicted"/>
<dbReference type="Gene3D" id="2.10.70.100">
    <property type="match status" value="1"/>
</dbReference>
<dbReference type="NCBIfam" id="TIGR00229">
    <property type="entry name" value="sensory_box"/>
    <property type="match status" value="1"/>
</dbReference>
<dbReference type="InterPro" id="IPR013655">
    <property type="entry name" value="PAS_fold_3"/>
</dbReference>
<organism evidence="9 10">
    <name type="scientific">Larkinella knui</name>
    <dbReference type="NCBI Taxonomy" id="2025310"/>
    <lineage>
        <taxon>Bacteria</taxon>
        <taxon>Pseudomonadati</taxon>
        <taxon>Bacteroidota</taxon>
        <taxon>Cytophagia</taxon>
        <taxon>Cytophagales</taxon>
        <taxon>Spirosomataceae</taxon>
        <taxon>Larkinella</taxon>
    </lineage>
</organism>
<dbReference type="Gene3D" id="3.30.450.20">
    <property type="entry name" value="PAS domain"/>
    <property type="match status" value="3"/>
</dbReference>
<dbReference type="SMART" id="SM00086">
    <property type="entry name" value="PAC"/>
    <property type="match status" value="2"/>
</dbReference>
<keyword evidence="10" id="KW-1185">Reference proteome</keyword>
<evidence type="ECO:0000256" key="4">
    <source>
        <dbReference type="ARBA" id="ARBA00022679"/>
    </source>
</evidence>
<feature type="domain" description="PAS" evidence="7">
    <location>
        <begin position="316"/>
        <end position="389"/>
    </location>
</feature>
<dbReference type="InterPro" id="IPR003661">
    <property type="entry name" value="HisK_dim/P_dom"/>
</dbReference>
<dbReference type="InterPro" id="IPR001610">
    <property type="entry name" value="PAC"/>
</dbReference>
<dbReference type="InterPro" id="IPR004358">
    <property type="entry name" value="Sig_transdc_His_kin-like_C"/>
</dbReference>
<evidence type="ECO:0000259" key="8">
    <source>
        <dbReference type="PROSITE" id="PS50113"/>
    </source>
</evidence>
<feature type="domain" description="PAC" evidence="8">
    <location>
        <begin position="245"/>
        <end position="297"/>
    </location>
</feature>
<comment type="caution">
    <text evidence="9">The sequence shown here is derived from an EMBL/GenBank/DDBJ whole genome shotgun (WGS) entry which is preliminary data.</text>
</comment>
<dbReference type="InterPro" id="IPR052162">
    <property type="entry name" value="Sensor_kinase/Photoreceptor"/>
</dbReference>
<evidence type="ECO:0000259" key="7">
    <source>
        <dbReference type="PROSITE" id="PS50112"/>
    </source>
</evidence>
<dbReference type="PANTHER" id="PTHR43304">
    <property type="entry name" value="PHYTOCHROME-LIKE PROTEIN CPH1"/>
    <property type="match status" value="1"/>
</dbReference>
<evidence type="ECO:0000256" key="1">
    <source>
        <dbReference type="ARBA" id="ARBA00000085"/>
    </source>
</evidence>
<dbReference type="SUPFAM" id="SSF55785">
    <property type="entry name" value="PYP-like sensor domain (PAS domain)"/>
    <property type="match status" value="2"/>
</dbReference>
<dbReference type="InterPro" id="IPR000014">
    <property type="entry name" value="PAS"/>
</dbReference>
<dbReference type="Gene3D" id="3.30.565.10">
    <property type="entry name" value="Histidine kinase-like ATPase, C-terminal domain"/>
    <property type="match status" value="1"/>
</dbReference>
<accession>A0A3P1CUA6</accession>
<dbReference type="InterPro" id="IPR003594">
    <property type="entry name" value="HATPase_dom"/>
</dbReference>
<dbReference type="RefSeq" id="WP_124902871.1">
    <property type="nucleotide sequence ID" value="NZ_RQJP01000001.1"/>
</dbReference>
<dbReference type="CDD" id="cd00082">
    <property type="entry name" value="HisKA"/>
    <property type="match status" value="1"/>
</dbReference>
<dbReference type="InterPro" id="IPR036890">
    <property type="entry name" value="HATPase_C_sf"/>
</dbReference>
<name>A0A3P1CUA6_9BACT</name>
<evidence type="ECO:0000313" key="9">
    <source>
        <dbReference type="EMBL" id="RRB16849.1"/>
    </source>
</evidence>
<dbReference type="OrthoDB" id="9766459at2"/>
<feature type="domain" description="PAC" evidence="8">
    <location>
        <begin position="391"/>
        <end position="443"/>
    </location>
</feature>
<keyword evidence="5" id="KW-0418">Kinase</keyword>
<dbReference type="Pfam" id="PF00512">
    <property type="entry name" value="HisKA"/>
    <property type="match status" value="1"/>
</dbReference>
<dbReference type="InterPro" id="IPR035965">
    <property type="entry name" value="PAS-like_dom_sf"/>
</dbReference>
<dbReference type="Gene3D" id="1.10.287.130">
    <property type="match status" value="1"/>
</dbReference>
<dbReference type="GO" id="GO:0000155">
    <property type="term" value="F:phosphorelay sensor kinase activity"/>
    <property type="evidence" value="ECO:0007669"/>
    <property type="project" value="InterPro"/>
</dbReference>
<dbReference type="EC" id="2.7.13.3" evidence="2"/>
<dbReference type="InterPro" id="IPR036097">
    <property type="entry name" value="HisK_dim/P_sf"/>
</dbReference>
<dbReference type="SUPFAM" id="SSF47384">
    <property type="entry name" value="Homodimeric domain of signal transducing histidine kinase"/>
    <property type="match status" value="1"/>
</dbReference>
<sequence length="693" mass="78859">MEYASAISSRHDLSGEGEMGEVIRSFDWSSSSIGPLENWPASLHSTLSLVLHCRFPMALYWGPDRICLYNDAYRGMLNDAARQPAALGQPAETVWAESWPLVKPLIDQAFSGSATWNEDQLIPRMRNGQLQNSYWTSSYSPVTGESGQPAGVLVTCLETTEQVAVRKKIELSETRQKLAIEAAGLGTFDWDMIKSEFVFSERLAAMFGYTESAHLVQSSFSDRVHPDDRQLRLEAHAEAVKTGRLFYEARFVWQDQSVHWIRLNGKILYDPRGVPSRMFGTTMDITEQKAQADWLEKQVAERTLTLQRKNEELSRSEERYHKMVNEVQDYAILLLDRDGTILNWNQGAERIKGYTGAEIIGKNFVIFYRPEDREKNLPGNLIREAFEKGRARHEGWRIRKDGSTFWGSIVITALHDQQGDIIGFSKVTRDLTEKKLAEDQLRQYAHELELQNKELEQFAYIASHDLQEPLRKIQTFSELLRENLDNAETADRYLSKIDTSAQRMSMLIKEVLKYSRLSKLSEEFVRVDLNEILSSVLVDFELLIEQKKAVVRTETLPVIDGIPLQLNQLFYNLLSNSLKFSEQSPHIQITSKILAGDELPTETGLKTSQTYAQLIFKDNGIGFDPQFARQIFTIFQRLNNRNRYSGTGIGLALCKKIVDNHQGAIYAESAANQGAAFFIYLPIARKGTDEPAG</sequence>
<keyword evidence="3" id="KW-0597">Phosphoprotein</keyword>